<comment type="similarity">
    <text evidence="3">Belongs to the MNN1/MNT family.</text>
</comment>
<evidence type="ECO:0000256" key="6">
    <source>
        <dbReference type="ARBA" id="ARBA00022968"/>
    </source>
</evidence>
<keyword evidence="6" id="KW-0735">Signal-anchor</keyword>
<dbReference type="GO" id="GO:0000139">
    <property type="term" value="C:Golgi membrane"/>
    <property type="evidence" value="ECO:0007669"/>
    <property type="project" value="UniProtKB-SubCell"/>
</dbReference>
<evidence type="ECO:0000256" key="7">
    <source>
        <dbReference type="ARBA" id="ARBA00022989"/>
    </source>
</evidence>
<evidence type="ECO:0000256" key="3">
    <source>
        <dbReference type="ARBA" id="ARBA00009105"/>
    </source>
</evidence>
<dbReference type="AlphaFoldDB" id="A0A6A6UYZ7"/>
<dbReference type="OrthoDB" id="430354at2759"/>
<evidence type="ECO:0000256" key="5">
    <source>
        <dbReference type="ARBA" id="ARBA00022692"/>
    </source>
</evidence>
<dbReference type="PANTHER" id="PTHR31646:SF1">
    <property type="entry name" value="ALPHA-1,2-MANNOSYLTRANSFERASE MNN2"/>
    <property type="match status" value="1"/>
</dbReference>
<keyword evidence="4" id="KW-0808">Transferase</keyword>
<evidence type="ECO:0000256" key="2">
    <source>
        <dbReference type="ARBA" id="ARBA00004922"/>
    </source>
</evidence>
<dbReference type="InterPro" id="IPR022751">
    <property type="entry name" value="Alpha_mannosyltransferase"/>
</dbReference>
<dbReference type="PANTHER" id="PTHR31646">
    <property type="entry name" value="ALPHA-1,2-MANNOSYLTRANSFERASE MNN2"/>
    <property type="match status" value="1"/>
</dbReference>
<gene>
    <name evidence="10" type="ORF">M011DRAFT_471850</name>
</gene>
<keyword evidence="9" id="KW-0472">Membrane</keyword>
<sequence length="497" mass="56075">MMLVRHLPLGSRTVTFLLAFSVFLTFCFLAPIQWPGPRSHSFATSDSHVDATPYGPGYPPELISFWKDLAKAFEDARPQCPEINVTKGEMSDHDKNWEPLVEKKRPDRITLPEADELELTRKHRQMRLAARRLAPSYPIGKGRGIVTTGGLKLVPVLMVSLRMLRRTGSTLPVEVFLGDKDEYNQVAETCEKVLPTLNARCRIISEIYNEAIVSAPDHFQFKVLAILFSSFQHVLFLDADAFPVHNPDSLLTSAPYTTHALLTWPGFYANAASPHYYHIASLPSPPVNRGTESGILLLNKAVHRESLLLMTYYNYYGPKYYYPLQAQGGPGQGDKETFGAAALAVHAPLYRIRSPVLMLGAHVNGKFVFAGAAQVDPVQDYAYDAPAPSHLFPKYEWVESDAIGAKDEENRKPRAFFVHTVSQGTKLDPGKLLRKGGLAYMENNEEWHRVWGPQEWGVEKFGYDVERVMWECVEEEGCRMDRETCALVKRFRKRVFG</sequence>
<keyword evidence="8" id="KW-0333">Golgi apparatus</keyword>
<comment type="subcellular location">
    <subcellularLocation>
        <location evidence="1">Golgi apparatus membrane</location>
        <topology evidence="1">Single-pass type II membrane protein</topology>
    </subcellularLocation>
</comment>
<dbReference type="Proteomes" id="UP000799440">
    <property type="component" value="Unassembled WGS sequence"/>
</dbReference>
<evidence type="ECO:0000256" key="4">
    <source>
        <dbReference type="ARBA" id="ARBA00022679"/>
    </source>
</evidence>
<evidence type="ECO:0000256" key="9">
    <source>
        <dbReference type="ARBA" id="ARBA00023136"/>
    </source>
</evidence>
<keyword evidence="7" id="KW-1133">Transmembrane helix</keyword>
<organism evidence="10 11">
    <name type="scientific">Sporormia fimetaria CBS 119925</name>
    <dbReference type="NCBI Taxonomy" id="1340428"/>
    <lineage>
        <taxon>Eukaryota</taxon>
        <taxon>Fungi</taxon>
        <taxon>Dikarya</taxon>
        <taxon>Ascomycota</taxon>
        <taxon>Pezizomycotina</taxon>
        <taxon>Dothideomycetes</taxon>
        <taxon>Pleosporomycetidae</taxon>
        <taxon>Pleosporales</taxon>
        <taxon>Sporormiaceae</taxon>
        <taxon>Sporormia</taxon>
    </lineage>
</organism>
<dbReference type="InterPro" id="IPR029044">
    <property type="entry name" value="Nucleotide-diphossugar_trans"/>
</dbReference>
<evidence type="ECO:0000256" key="8">
    <source>
        <dbReference type="ARBA" id="ARBA00023034"/>
    </source>
</evidence>
<protein>
    <submittedName>
        <fullName evidence="10">Glycosyltransferase family 71 protein</fullName>
    </submittedName>
</protein>
<dbReference type="GO" id="GO:0000026">
    <property type="term" value="F:alpha-1,2-mannosyltransferase activity"/>
    <property type="evidence" value="ECO:0007669"/>
    <property type="project" value="TreeGrafter"/>
</dbReference>
<comment type="pathway">
    <text evidence="2">Protein modification; protein glycosylation.</text>
</comment>
<proteinExistence type="inferred from homology"/>
<accession>A0A6A6UYZ7</accession>
<reference evidence="10" key="1">
    <citation type="journal article" date="2020" name="Stud. Mycol.">
        <title>101 Dothideomycetes genomes: a test case for predicting lifestyles and emergence of pathogens.</title>
        <authorList>
            <person name="Haridas S."/>
            <person name="Albert R."/>
            <person name="Binder M."/>
            <person name="Bloem J."/>
            <person name="Labutti K."/>
            <person name="Salamov A."/>
            <person name="Andreopoulos B."/>
            <person name="Baker S."/>
            <person name="Barry K."/>
            <person name="Bills G."/>
            <person name="Bluhm B."/>
            <person name="Cannon C."/>
            <person name="Castanera R."/>
            <person name="Culley D."/>
            <person name="Daum C."/>
            <person name="Ezra D."/>
            <person name="Gonzalez J."/>
            <person name="Henrissat B."/>
            <person name="Kuo A."/>
            <person name="Liang C."/>
            <person name="Lipzen A."/>
            <person name="Lutzoni F."/>
            <person name="Magnuson J."/>
            <person name="Mondo S."/>
            <person name="Nolan M."/>
            <person name="Ohm R."/>
            <person name="Pangilinan J."/>
            <person name="Park H.-J."/>
            <person name="Ramirez L."/>
            <person name="Alfaro M."/>
            <person name="Sun H."/>
            <person name="Tritt A."/>
            <person name="Yoshinaga Y."/>
            <person name="Zwiers L.-H."/>
            <person name="Turgeon B."/>
            <person name="Goodwin S."/>
            <person name="Spatafora J."/>
            <person name="Crous P."/>
            <person name="Grigoriev I."/>
        </authorList>
    </citation>
    <scope>NUCLEOTIDE SEQUENCE</scope>
    <source>
        <strain evidence="10">CBS 119925</strain>
    </source>
</reference>
<name>A0A6A6UYZ7_9PLEO</name>
<keyword evidence="11" id="KW-1185">Reference proteome</keyword>
<evidence type="ECO:0000313" key="11">
    <source>
        <dbReference type="Proteomes" id="UP000799440"/>
    </source>
</evidence>
<evidence type="ECO:0000256" key="1">
    <source>
        <dbReference type="ARBA" id="ARBA00004323"/>
    </source>
</evidence>
<dbReference type="EMBL" id="MU006602">
    <property type="protein sequence ID" value="KAF2742963.1"/>
    <property type="molecule type" value="Genomic_DNA"/>
</dbReference>
<dbReference type="SUPFAM" id="SSF53448">
    <property type="entry name" value="Nucleotide-diphospho-sugar transferases"/>
    <property type="match status" value="1"/>
</dbReference>
<keyword evidence="5" id="KW-0812">Transmembrane</keyword>
<dbReference type="GO" id="GO:0046354">
    <property type="term" value="P:mannan biosynthetic process"/>
    <property type="evidence" value="ECO:0007669"/>
    <property type="project" value="TreeGrafter"/>
</dbReference>
<evidence type="ECO:0000313" key="10">
    <source>
        <dbReference type="EMBL" id="KAF2742963.1"/>
    </source>
</evidence>
<dbReference type="Pfam" id="PF11051">
    <property type="entry name" value="Mannosyl_trans3"/>
    <property type="match status" value="2"/>
</dbReference>